<accession>A0A8X6R3J6</accession>
<feature type="region of interest" description="Disordered" evidence="1">
    <location>
        <begin position="1"/>
        <end position="32"/>
    </location>
</feature>
<reference evidence="2" key="1">
    <citation type="submission" date="2020-08" db="EMBL/GenBank/DDBJ databases">
        <title>Multicomponent nature underlies the extraordinary mechanical properties of spider dragline silk.</title>
        <authorList>
            <person name="Kono N."/>
            <person name="Nakamura H."/>
            <person name="Mori M."/>
            <person name="Yoshida Y."/>
            <person name="Ohtoshi R."/>
            <person name="Malay A.D."/>
            <person name="Moran D.A.P."/>
            <person name="Tomita M."/>
            <person name="Numata K."/>
            <person name="Arakawa K."/>
        </authorList>
    </citation>
    <scope>NUCLEOTIDE SEQUENCE</scope>
</reference>
<organism evidence="2 3">
    <name type="scientific">Nephila pilipes</name>
    <name type="common">Giant wood spider</name>
    <name type="synonym">Nephila maculata</name>
    <dbReference type="NCBI Taxonomy" id="299642"/>
    <lineage>
        <taxon>Eukaryota</taxon>
        <taxon>Metazoa</taxon>
        <taxon>Ecdysozoa</taxon>
        <taxon>Arthropoda</taxon>
        <taxon>Chelicerata</taxon>
        <taxon>Arachnida</taxon>
        <taxon>Araneae</taxon>
        <taxon>Araneomorphae</taxon>
        <taxon>Entelegynae</taxon>
        <taxon>Araneoidea</taxon>
        <taxon>Nephilidae</taxon>
        <taxon>Nephila</taxon>
    </lineage>
</organism>
<gene>
    <name evidence="2" type="ORF">NPIL_369541</name>
</gene>
<feature type="region of interest" description="Disordered" evidence="1">
    <location>
        <begin position="44"/>
        <end position="91"/>
    </location>
</feature>
<name>A0A8X6R3J6_NEPPI</name>
<comment type="caution">
    <text evidence="2">The sequence shown here is derived from an EMBL/GenBank/DDBJ whole genome shotgun (WGS) entry which is preliminary data.</text>
</comment>
<feature type="compositionally biased region" description="Basic residues" evidence="1">
    <location>
        <begin position="48"/>
        <end position="60"/>
    </location>
</feature>
<dbReference type="EMBL" id="BMAW01039991">
    <property type="protein sequence ID" value="GFU57957.1"/>
    <property type="molecule type" value="Genomic_DNA"/>
</dbReference>
<evidence type="ECO:0000313" key="3">
    <source>
        <dbReference type="Proteomes" id="UP000887013"/>
    </source>
</evidence>
<keyword evidence="3" id="KW-1185">Reference proteome</keyword>
<dbReference type="Proteomes" id="UP000887013">
    <property type="component" value="Unassembled WGS sequence"/>
</dbReference>
<protein>
    <submittedName>
        <fullName evidence="2">Uncharacterized protein</fullName>
    </submittedName>
</protein>
<dbReference type="AlphaFoldDB" id="A0A8X6R3J6"/>
<sequence length="109" mass="11892">MGIRPRSSPSVVYLPSHDEQQEGAGLVGVRSRGPFRVRLLPQLLTRGVRARRPRGRRGQPGRRGTQSRGRPSRQRLLGSSHGPSGESQVLPPAHCAHIQVSSHVSARDP</sequence>
<proteinExistence type="predicted"/>
<evidence type="ECO:0000313" key="2">
    <source>
        <dbReference type="EMBL" id="GFU57957.1"/>
    </source>
</evidence>
<evidence type="ECO:0000256" key="1">
    <source>
        <dbReference type="SAM" id="MobiDB-lite"/>
    </source>
</evidence>